<dbReference type="EMBL" id="BARS01006248">
    <property type="protein sequence ID" value="GAF84720.1"/>
    <property type="molecule type" value="Genomic_DNA"/>
</dbReference>
<dbReference type="InterPro" id="IPR002347">
    <property type="entry name" value="SDR_fam"/>
</dbReference>
<gene>
    <name evidence="3" type="ORF">S01H1_12206</name>
</gene>
<comment type="similarity">
    <text evidence="1">Belongs to the short-chain dehydrogenases/reductases (SDR) family.</text>
</comment>
<sequence length="315" mass="34284">GALWFSQTLNFSLPVRIGDTITVIGEVVEKRKKDKSIKIKTDVYNGNSQVVISGVAQVRIIEEIMEEVKNNVTRVALVFGATGGIGSATCMELGELGFNVAVHYRDEPSEATRIKANIDKRSKSITIIADILNELDVVRVINAAITGFGRIDVVVNCMSTPLLNVKFLDVERDCFDKQMSMDLDTNINIAKGVIPHMLKNGYGKIIHIGSSLADKLNGELSTYVISKSALWGLTKSLSHEFAPKGIRVNMITPSLVNTSLTADFPEKSKLIMASQSQLRRNAYATEIAGAIGFLASDKSDYITGQNIRVNGGIYG</sequence>
<evidence type="ECO:0000313" key="3">
    <source>
        <dbReference type="EMBL" id="GAF84720.1"/>
    </source>
</evidence>
<feature type="non-terminal residue" evidence="3">
    <location>
        <position position="1"/>
    </location>
</feature>
<dbReference type="GO" id="GO:0016491">
    <property type="term" value="F:oxidoreductase activity"/>
    <property type="evidence" value="ECO:0007669"/>
    <property type="project" value="UniProtKB-KW"/>
</dbReference>
<reference evidence="3" key="1">
    <citation type="journal article" date="2014" name="Front. Microbiol.">
        <title>High frequency of phylogenetically diverse reductive dehalogenase-homologous genes in deep subseafloor sedimentary metagenomes.</title>
        <authorList>
            <person name="Kawai M."/>
            <person name="Futagami T."/>
            <person name="Toyoda A."/>
            <person name="Takaki Y."/>
            <person name="Nishi S."/>
            <person name="Hori S."/>
            <person name="Arai W."/>
            <person name="Tsubouchi T."/>
            <person name="Morono Y."/>
            <person name="Uchiyama I."/>
            <person name="Ito T."/>
            <person name="Fujiyama A."/>
            <person name="Inagaki F."/>
            <person name="Takami H."/>
        </authorList>
    </citation>
    <scope>NUCLEOTIDE SEQUENCE</scope>
    <source>
        <strain evidence="3">Expedition CK06-06</strain>
    </source>
</reference>
<dbReference type="Gene3D" id="3.10.129.10">
    <property type="entry name" value="Hotdog Thioesterase"/>
    <property type="match status" value="1"/>
</dbReference>
<dbReference type="Gene3D" id="3.40.50.720">
    <property type="entry name" value="NAD(P)-binding Rossmann-like Domain"/>
    <property type="match status" value="1"/>
</dbReference>
<dbReference type="InterPro" id="IPR036291">
    <property type="entry name" value="NAD(P)-bd_dom_sf"/>
</dbReference>
<dbReference type="SUPFAM" id="SSF54637">
    <property type="entry name" value="Thioesterase/thiol ester dehydrase-isomerase"/>
    <property type="match status" value="1"/>
</dbReference>
<evidence type="ECO:0000256" key="2">
    <source>
        <dbReference type="ARBA" id="ARBA00023002"/>
    </source>
</evidence>
<comment type="caution">
    <text evidence="3">The sequence shown here is derived from an EMBL/GenBank/DDBJ whole genome shotgun (WGS) entry which is preliminary data.</text>
</comment>
<proteinExistence type="inferred from homology"/>
<dbReference type="PROSITE" id="PS00061">
    <property type="entry name" value="ADH_SHORT"/>
    <property type="match status" value="1"/>
</dbReference>
<dbReference type="SUPFAM" id="SSF51735">
    <property type="entry name" value="NAD(P)-binding Rossmann-fold domains"/>
    <property type="match status" value="1"/>
</dbReference>
<dbReference type="InterPro" id="IPR020904">
    <property type="entry name" value="Sc_DH/Rdtase_CS"/>
</dbReference>
<evidence type="ECO:0000256" key="1">
    <source>
        <dbReference type="ARBA" id="ARBA00006484"/>
    </source>
</evidence>
<organism evidence="3">
    <name type="scientific">marine sediment metagenome</name>
    <dbReference type="NCBI Taxonomy" id="412755"/>
    <lineage>
        <taxon>unclassified sequences</taxon>
        <taxon>metagenomes</taxon>
        <taxon>ecological metagenomes</taxon>
    </lineage>
</organism>
<dbReference type="PANTHER" id="PTHR43639:SF1">
    <property type="entry name" value="SHORT-CHAIN DEHYDROGENASE_REDUCTASE FAMILY PROTEIN"/>
    <property type="match status" value="1"/>
</dbReference>
<dbReference type="FunFam" id="3.40.50.720:FF:000084">
    <property type="entry name" value="Short-chain dehydrogenase reductase"/>
    <property type="match status" value="1"/>
</dbReference>
<evidence type="ECO:0008006" key="4">
    <source>
        <dbReference type="Google" id="ProtNLM"/>
    </source>
</evidence>
<dbReference type="Pfam" id="PF13561">
    <property type="entry name" value="adh_short_C2"/>
    <property type="match status" value="1"/>
</dbReference>
<name>X0U881_9ZZZZ</name>
<dbReference type="InterPro" id="IPR029069">
    <property type="entry name" value="HotDog_dom_sf"/>
</dbReference>
<dbReference type="PANTHER" id="PTHR43639">
    <property type="entry name" value="OXIDOREDUCTASE, SHORT-CHAIN DEHYDROGENASE/REDUCTASE FAMILY (AFU_ORTHOLOGUE AFUA_5G02870)"/>
    <property type="match status" value="1"/>
</dbReference>
<dbReference type="CDD" id="cd05233">
    <property type="entry name" value="SDR_c"/>
    <property type="match status" value="1"/>
</dbReference>
<dbReference type="PRINTS" id="PR00080">
    <property type="entry name" value="SDRFAMILY"/>
</dbReference>
<dbReference type="AlphaFoldDB" id="X0U881"/>
<keyword evidence="2" id="KW-0560">Oxidoreductase</keyword>
<dbReference type="PRINTS" id="PR00081">
    <property type="entry name" value="GDHRDH"/>
</dbReference>
<accession>X0U881</accession>
<protein>
    <recommendedName>
        <fullName evidence="4">MaoC-like domain-containing protein</fullName>
    </recommendedName>
</protein>